<dbReference type="RefSeq" id="WP_249455141.1">
    <property type="nucleotide sequence ID" value="NZ_CP097253.1"/>
</dbReference>
<dbReference type="Gene3D" id="3.30.70.100">
    <property type="match status" value="1"/>
</dbReference>
<organism evidence="1 2">
    <name type="scientific">Sphingomonas glaciei</name>
    <dbReference type="NCBI Taxonomy" id="2938948"/>
    <lineage>
        <taxon>Bacteria</taxon>
        <taxon>Pseudomonadati</taxon>
        <taxon>Pseudomonadota</taxon>
        <taxon>Alphaproteobacteria</taxon>
        <taxon>Sphingomonadales</taxon>
        <taxon>Sphingomonadaceae</taxon>
        <taxon>Sphingomonas</taxon>
    </lineage>
</organism>
<dbReference type="Proteomes" id="UP000831921">
    <property type="component" value="Chromosome"/>
</dbReference>
<dbReference type="InterPro" id="IPR011008">
    <property type="entry name" value="Dimeric_a/b-barrel"/>
</dbReference>
<keyword evidence="2" id="KW-1185">Reference proteome</keyword>
<gene>
    <name evidence="1" type="ORF">M1K48_10855</name>
</gene>
<name>A0ABY5MSG7_9SPHN</name>
<dbReference type="EMBL" id="CP097253">
    <property type="protein sequence ID" value="UUR07434.1"/>
    <property type="molecule type" value="Genomic_DNA"/>
</dbReference>
<dbReference type="InterPro" id="IPR009874">
    <property type="entry name" value="DUF1428"/>
</dbReference>
<dbReference type="PIRSF" id="PIRSF007028">
    <property type="entry name" value="UCP007028"/>
    <property type="match status" value="1"/>
</dbReference>
<evidence type="ECO:0000313" key="2">
    <source>
        <dbReference type="Proteomes" id="UP000831921"/>
    </source>
</evidence>
<protein>
    <submittedName>
        <fullName evidence="1">DUF1428 domain-containing protein</fullName>
    </submittedName>
</protein>
<sequence>MSYVDGFVLPIHPDKLDAYREIARTFAAKAAELGGISVETLGDGLEQGNLTSFPRSVHAAEGENVVFSFVIWPDKATRDAGWEKIMGMPELQPQGDMPFDGKGMFWGGFTPLVGEEALSKLLATSRQPATAEA</sequence>
<dbReference type="Pfam" id="PF07237">
    <property type="entry name" value="DUF1428"/>
    <property type="match status" value="1"/>
</dbReference>
<proteinExistence type="predicted"/>
<accession>A0ABY5MSG7</accession>
<dbReference type="SUPFAM" id="SSF54909">
    <property type="entry name" value="Dimeric alpha+beta barrel"/>
    <property type="match status" value="1"/>
</dbReference>
<evidence type="ECO:0000313" key="1">
    <source>
        <dbReference type="EMBL" id="UUR07434.1"/>
    </source>
</evidence>
<reference evidence="1 2" key="1">
    <citation type="submission" date="2022-05" db="EMBL/GenBank/DDBJ databases">
        <title>S8-45 Sphingomonas ultraviolaceadurans.</title>
        <authorList>
            <person name="Liu Y."/>
        </authorList>
    </citation>
    <scope>NUCLEOTIDE SEQUENCE [LARGE SCALE GENOMIC DNA]</scope>
    <source>
        <strain evidence="1 2">S8-45</strain>
    </source>
</reference>